<gene>
    <name evidence="1" type="ORF">H8R91_10810</name>
</gene>
<dbReference type="EMBL" id="JACOPS010000006">
    <property type="protein sequence ID" value="MBC5729000.1"/>
    <property type="molecule type" value="Genomic_DNA"/>
</dbReference>
<protein>
    <submittedName>
        <fullName evidence="1">Uncharacterized protein</fullName>
    </submittedName>
</protein>
<comment type="caution">
    <text evidence="1">The sequence shown here is derived from an EMBL/GenBank/DDBJ whole genome shotgun (WGS) entry which is preliminary data.</text>
</comment>
<sequence>MTIEQVIDNVKRLKRDYAVSDEQIIADINKVEMYIVLNVAANREGGNEIAREYGKYDLQTDRGKELLVPAPYDGIYEAFCASMIDLEYEDSERYVNDSIVYKDLLNDFTSYWYRTHRQTRYNRYYM</sequence>
<organism evidence="1 2">
    <name type="scientific">Ruminococcus intestinalis</name>
    <dbReference type="NCBI Taxonomy" id="2763066"/>
    <lineage>
        <taxon>Bacteria</taxon>
        <taxon>Bacillati</taxon>
        <taxon>Bacillota</taxon>
        <taxon>Clostridia</taxon>
        <taxon>Eubacteriales</taxon>
        <taxon>Oscillospiraceae</taxon>
        <taxon>Ruminococcus</taxon>
    </lineage>
</organism>
<dbReference type="RefSeq" id="WP_186936187.1">
    <property type="nucleotide sequence ID" value="NZ_JACOPS010000006.1"/>
</dbReference>
<evidence type="ECO:0000313" key="2">
    <source>
        <dbReference type="Proteomes" id="UP000636755"/>
    </source>
</evidence>
<evidence type="ECO:0000313" key="1">
    <source>
        <dbReference type="EMBL" id="MBC5729000.1"/>
    </source>
</evidence>
<keyword evidence="2" id="KW-1185">Reference proteome</keyword>
<name>A0ABR7HNC1_9FIRM</name>
<proteinExistence type="predicted"/>
<dbReference type="Proteomes" id="UP000636755">
    <property type="component" value="Unassembled WGS sequence"/>
</dbReference>
<reference evidence="1 2" key="1">
    <citation type="submission" date="2020-08" db="EMBL/GenBank/DDBJ databases">
        <title>Genome public.</title>
        <authorList>
            <person name="Liu C."/>
            <person name="Sun Q."/>
        </authorList>
    </citation>
    <scope>NUCLEOTIDE SEQUENCE [LARGE SCALE GENOMIC DNA]</scope>
    <source>
        <strain evidence="1 2">NSJ-71</strain>
    </source>
</reference>
<accession>A0ABR7HNC1</accession>